<reference evidence="8 9" key="1">
    <citation type="submission" date="2024-10" db="EMBL/GenBank/DDBJ databases">
        <title>The Natural Products Discovery Center: Release of the First 8490 Sequenced Strains for Exploring Actinobacteria Biosynthetic Diversity.</title>
        <authorList>
            <person name="Kalkreuter E."/>
            <person name="Kautsar S.A."/>
            <person name="Yang D."/>
            <person name="Bader C.D."/>
            <person name="Teijaro C.N."/>
            <person name="Fluegel L."/>
            <person name="Davis C.M."/>
            <person name="Simpson J.R."/>
            <person name="Lauterbach L."/>
            <person name="Steele A.D."/>
            <person name="Gui C."/>
            <person name="Meng S."/>
            <person name="Li G."/>
            <person name="Viehrig K."/>
            <person name="Ye F."/>
            <person name="Su P."/>
            <person name="Kiefer A.F."/>
            <person name="Nichols A."/>
            <person name="Cepeda A.J."/>
            <person name="Yan W."/>
            <person name="Fan B."/>
            <person name="Jiang Y."/>
            <person name="Adhikari A."/>
            <person name="Zheng C.-J."/>
            <person name="Schuster L."/>
            <person name="Cowan T.M."/>
            <person name="Smanski M.J."/>
            <person name="Chevrette M.G."/>
            <person name="De Carvalho L.P.S."/>
            <person name="Shen B."/>
        </authorList>
    </citation>
    <scope>NUCLEOTIDE SEQUENCE [LARGE SCALE GENOMIC DNA]</scope>
    <source>
        <strain evidence="8 9">NPDC002593</strain>
    </source>
</reference>
<dbReference type="Proteomes" id="UP001601992">
    <property type="component" value="Unassembled WGS sequence"/>
</dbReference>
<evidence type="ECO:0000313" key="8">
    <source>
        <dbReference type="EMBL" id="MFF3570791.1"/>
    </source>
</evidence>
<organism evidence="8 9">
    <name type="scientific">Nocardia jiangxiensis</name>
    <dbReference type="NCBI Taxonomy" id="282685"/>
    <lineage>
        <taxon>Bacteria</taxon>
        <taxon>Bacillati</taxon>
        <taxon>Actinomycetota</taxon>
        <taxon>Actinomycetes</taxon>
        <taxon>Mycobacteriales</taxon>
        <taxon>Nocardiaceae</taxon>
        <taxon>Nocardia</taxon>
    </lineage>
</organism>
<feature type="domain" description="ABC-2 type transporter transmembrane" evidence="7">
    <location>
        <begin position="62"/>
        <end position="247"/>
    </location>
</feature>
<dbReference type="PANTHER" id="PTHR43229:SF2">
    <property type="entry name" value="NODULATION PROTEIN J"/>
    <property type="match status" value="1"/>
</dbReference>
<protein>
    <submittedName>
        <fullName evidence="8">ABC transporter permease</fullName>
    </submittedName>
</protein>
<keyword evidence="5" id="KW-0046">Antibiotic resistance</keyword>
<dbReference type="EMBL" id="JBIAQY010000008">
    <property type="protein sequence ID" value="MFF3570791.1"/>
    <property type="molecule type" value="Genomic_DNA"/>
</dbReference>
<evidence type="ECO:0000256" key="1">
    <source>
        <dbReference type="ARBA" id="ARBA00004141"/>
    </source>
</evidence>
<evidence type="ECO:0000256" key="5">
    <source>
        <dbReference type="ARBA" id="ARBA00023251"/>
    </source>
</evidence>
<accession>A0ABW6S3B7</accession>
<dbReference type="RefSeq" id="WP_040820511.1">
    <property type="nucleotide sequence ID" value="NZ_JBIAQY010000008.1"/>
</dbReference>
<dbReference type="InterPro" id="IPR013525">
    <property type="entry name" value="ABC2_TM"/>
</dbReference>
<keyword evidence="3 6" id="KW-1133">Transmembrane helix</keyword>
<feature type="transmembrane region" description="Helical" evidence="6">
    <location>
        <begin position="116"/>
        <end position="141"/>
    </location>
</feature>
<comment type="caution">
    <text evidence="8">The sequence shown here is derived from an EMBL/GenBank/DDBJ whole genome shotgun (WGS) entry which is preliminary data.</text>
</comment>
<proteinExistence type="predicted"/>
<feature type="transmembrane region" description="Helical" evidence="6">
    <location>
        <begin position="71"/>
        <end position="95"/>
    </location>
</feature>
<keyword evidence="4 6" id="KW-0472">Membrane</keyword>
<sequence>MSTLTLGNGLPAGGIRRGGFSWEFFALELRRMLRNRRTMMIALIVPPLVFLSYGTQSGFRTQVYGSGNMTAYAMVSMALYGAMLCTTSGGATVAVERASGWSRQLRLTPLRPILYIATKIMLAMLLGFCSAAVVFILGAVLGAHLPAVAWVSCFLIVWAGSLIFAALGLFLGYLLPASSIMQILGLLLAILGFAGGLFFPLHGWIGDVSRVFPTNGVATLARIPFGGSSGLAIALAVLNVLFWAVAFTVGSTILFRRDTAR</sequence>
<keyword evidence="9" id="KW-1185">Reference proteome</keyword>
<evidence type="ECO:0000256" key="4">
    <source>
        <dbReference type="ARBA" id="ARBA00023136"/>
    </source>
</evidence>
<dbReference type="PIRSF" id="PIRSF006648">
    <property type="entry name" value="DrrB"/>
    <property type="match status" value="1"/>
</dbReference>
<evidence type="ECO:0000256" key="6">
    <source>
        <dbReference type="SAM" id="Phobius"/>
    </source>
</evidence>
<evidence type="ECO:0000313" key="9">
    <source>
        <dbReference type="Proteomes" id="UP001601992"/>
    </source>
</evidence>
<feature type="transmembrane region" description="Helical" evidence="6">
    <location>
        <begin position="183"/>
        <end position="205"/>
    </location>
</feature>
<dbReference type="PANTHER" id="PTHR43229">
    <property type="entry name" value="NODULATION PROTEIN J"/>
    <property type="match status" value="1"/>
</dbReference>
<feature type="transmembrane region" description="Helical" evidence="6">
    <location>
        <begin position="231"/>
        <end position="255"/>
    </location>
</feature>
<dbReference type="InterPro" id="IPR051784">
    <property type="entry name" value="Nod_factor_ABC_transporter"/>
</dbReference>
<dbReference type="InterPro" id="IPR000412">
    <property type="entry name" value="ABC_2_transport"/>
</dbReference>
<evidence type="ECO:0000256" key="3">
    <source>
        <dbReference type="ARBA" id="ARBA00022989"/>
    </source>
</evidence>
<feature type="transmembrane region" description="Helical" evidence="6">
    <location>
        <begin position="147"/>
        <end position="171"/>
    </location>
</feature>
<dbReference type="Pfam" id="PF12698">
    <property type="entry name" value="ABC2_membrane_3"/>
    <property type="match status" value="1"/>
</dbReference>
<comment type="subcellular location">
    <subcellularLocation>
        <location evidence="1">Membrane</location>
        <topology evidence="1">Multi-pass membrane protein</topology>
    </subcellularLocation>
</comment>
<gene>
    <name evidence="8" type="ORF">ACFYXQ_23690</name>
</gene>
<evidence type="ECO:0000256" key="2">
    <source>
        <dbReference type="ARBA" id="ARBA00022692"/>
    </source>
</evidence>
<evidence type="ECO:0000259" key="7">
    <source>
        <dbReference type="Pfam" id="PF12698"/>
    </source>
</evidence>
<feature type="transmembrane region" description="Helical" evidence="6">
    <location>
        <begin position="39"/>
        <end position="59"/>
    </location>
</feature>
<name>A0ABW6S3B7_9NOCA</name>
<keyword evidence="2 6" id="KW-0812">Transmembrane</keyword>